<evidence type="ECO:0000313" key="2">
    <source>
        <dbReference type="EMBL" id="GFS08051.1"/>
    </source>
</evidence>
<gene>
    <name evidence="2" type="ORF">ElyMa_006583800</name>
</gene>
<accession>A0AAV4IHB8</accession>
<dbReference type="Proteomes" id="UP000762676">
    <property type="component" value="Unassembled WGS sequence"/>
</dbReference>
<evidence type="ECO:0000256" key="1">
    <source>
        <dbReference type="SAM" id="MobiDB-lite"/>
    </source>
</evidence>
<sequence length="85" mass="9390">MRKYHRPLGCLVMCRLFAGPARRGGTGRGPERGRSLKHRSQLTCLFYPLFLSVQWAAGSSRGNRDTGQPSSIGFLTRTRHALSSG</sequence>
<dbReference type="EMBL" id="BMAT01013237">
    <property type="protein sequence ID" value="GFS08051.1"/>
    <property type="molecule type" value="Genomic_DNA"/>
</dbReference>
<protein>
    <recommendedName>
        <fullName evidence="4">Secreted protein</fullName>
    </recommendedName>
</protein>
<evidence type="ECO:0008006" key="4">
    <source>
        <dbReference type="Google" id="ProtNLM"/>
    </source>
</evidence>
<evidence type="ECO:0000313" key="3">
    <source>
        <dbReference type="Proteomes" id="UP000762676"/>
    </source>
</evidence>
<dbReference type="AlphaFoldDB" id="A0AAV4IHB8"/>
<organism evidence="2 3">
    <name type="scientific">Elysia marginata</name>
    <dbReference type="NCBI Taxonomy" id="1093978"/>
    <lineage>
        <taxon>Eukaryota</taxon>
        <taxon>Metazoa</taxon>
        <taxon>Spiralia</taxon>
        <taxon>Lophotrochozoa</taxon>
        <taxon>Mollusca</taxon>
        <taxon>Gastropoda</taxon>
        <taxon>Heterobranchia</taxon>
        <taxon>Euthyneura</taxon>
        <taxon>Panpulmonata</taxon>
        <taxon>Sacoglossa</taxon>
        <taxon>Placobranchoidea</taxon>
        <taxon>Plakobranchidae</taxon>
        <taxon>Elysia</taxon>
    </lineage>
</organism>
<comment type="caution">
    <text evidence="2">The sequence shown here is derived from an EMBL/GenBank/DDBJ whole genome shotgun (WGS) entry which is preliminary data.</text>
</comment>
<reference evidence="2 3" key="1">
    <citation type="journal article" date="2021" name="Elife">
        <title>Chloroplast acquisition without the gene transfer in kleptoplastic sea slugs, Plakobranchus ocellatus.</title>
        <authorList>
            <person name="Maeda T."/>
            <person name="Takahashi S."/>
            <person name="Yoshida T."/>
            <person name="Shimamura S."/>
            <person name="Takaki Y."/>
            <person name="Nagai Y."/>
            <person name="Toyoda A."/>
            <person name="Suzuki Y."/>
            <person name="Arimoto A."/>
            <person name="Ishii H."/>
            <person name="Satoh N."/>
            <person name="Nishiyama T."/>
            <person name="Hasebe M."/>
            <person name="Maruyama T."/>
            <person name="Minagawa J."/>
            <person name="Obokata J."/>
            <person name="Shigenobu S."/>
        </authorList>
    </citation>
    <scope>NUCLEOTIDE SEQUENCE [LARGE SCALE GENOMIC DNA]</scope>
</reference>
<feature type="region of interest" description="Disordered" evidence="1">
    <location>
        <begin position="59"/>
        <end position="85"/>
    </location>
</feature>
<proteinExistence type="predicted"/>
<name>A0AAV4IHB8_9GAST</name>
<keyword evidence="3" id="KW-1185">Reference proteome</keyword>